<feature type="transmembrane region" description="Helical" evidence="17">
    <location>
        <begin position="308"/>
        <end position="327"/>
    </location>
</feature>
<evidence type="ECO:0000256" key="4">
    <source>
        <dbReference type="ARBA" id="ARBA00021008"/>
    </source>
</evidence>
<dbReference type="EMBL" id="MN812984">
    <property type="protein sequence ID" value="QNJ33927.1"/>
    <property type="molecule type" value="Genomic_DNA"/>
</dbReference>
<keyword evidence="12 17" id="KW-0520">NAD</keyword>
<proteinExistence type="inferred from homology"/>
<dbReference type="EC" id="7.1.1.2" evidence="3 17"/>
<feature type="transmembrane region" description="Helical" evidence="17">
    <location>
        <begin position="234"/>
        <end position="255"/>
    </location>
</feature>
<sequence>MSPFSFLFTTSMIMGTLVAISSTNWIYLWMGMELNLLSFIPLIASHQSFQETEASVKYFIVQAVGSGLMLTSGIMAMNFNLNFYTTFIPGIIFMISMMLKLGMAPFHGWLPHVMSSISWSMCMTLATLQKIAPMSLMFMIMPQDFSLILMLIVAMGAIVGGLGGMNQTQMRSLMAYSSIGHMSWILATTFCSSNMFIFYFSSYIVISIALMTILMNENLMKSNHSNFMLPLNPMNFMLMMLVVLSLGGLPPLLGFFPKWLIISEMSFNMMTLTSAMIMGSLMNLFYYFNMTFNFIMSIKPDLSQKNAINPTSMMLCCLSSISPLALII</sequence>
<feature type="transmembrane region" description="Helical" evidence="17">
    <location>
        <begin position="83"/>
        <end position="101"/>
    </location>
</feature>
<evidence type="ECO:0000256" key="15">
    <source>
        <dbReference type="ARBA" id="ARBA00023136"/>
    </source>
</evidence>
<dbReference type="InterPro" id="IPR003917">
    <property type="entry name" value="NADH_UbQ_OxRdtase_chain2"/>
</dbReference>
<dbReference type="PANTHER" id="PTHR46552">
    <property type="entry name" value="NADH-UBIQUINONE OXIDOREDUCTASE CHAIN 2"/>
    <property type="match status" value="1"/>
</dbReference>
<accession>A0A7G8JTM9</accession>
<dbReference type="AlphaFoldDB" id="A0A7G8JTM9"/>
<feature type="transmembrane region" description="Helical" evidence="17">
    <location>
        <begin position="58"/>
        <end position="77"/>
    </location>
</feature>
<keyword evidence="11 17" id="KW-1133">Transmembrane helix</keyword>
<evidence type="ECO:0000256" key="6">
    <source>
        <dbReference type="ARBA" id="ARBA00022660"/>
    </source>
</evidence>
<name>A0A7G8JTM9_9ANNE</name>
<evidence type="ECO:0000256" key="7">
    <source>
        <dbReference type="ARBA" id="ARBA00022692"/>
    </source>
</evidence>
<evidence type="ECO:0000313" key="19">
    <source>
        <dbReference type="EMBL" id="QNJ33927.1"/>
    </source>
</evidence>
<evidence type="ECO:0000256" key="17">
    <source>
        <dbReference type="RuleBase" id="RU003403"/>
    </source>
</evidence>
<dbReference type="PANTHER" id="PTHR46552:SF1">
    <property type="entry name" value="NADH-UBIQUINONE OXIDOREDUCTASE CHAIN 2"/>
    <property type="match status" value="1"/>
</dbReference>
<dbReference type="Pfam" id="PF00361">
    <property type="entry name" value="Proton_antipo_M"/>
    <property type="match status" value="1"/>
</dbReference>
<evidence type="ECO:0000259" key="18">
    <source>
        <dbReference type="Pfam" id="PF00361"/>
    </source>
</evidence>
<dbReference type="PRINTS" id="PR01436">
    <property type="entry name" value="NADHDHGNASE2"/>
</dbReference>
<feature type="transmembrane region" description="Helical" evidence="17">
    <location>
        <begin position="184"/>
        <end position="214"/>
    </location>
</feature>
<dbReference type="GO" id="GO:0005743">
    <property type="term" value="C:mitochondrial inner membrane"/>
    <property type="evidence" value="ECO:0007669"/>
    <property type="project" value="UniProtKB-SubCell"/>
</dbReference>
<feature type="domain" description="NADH:quinone oxidoreductase/Mrp antiporter transmembrane" evidence="18">
    <location>
        <begin position="22"/>
        <end position="280"/>
    </location>
</feature>
<comment type="function">
    <text evidence="17">Core subunit of the mitochondrial membrane respiratory chain NADH dehydrogenase (Complex I) which catalyzes electron transfer from NADH through the respiratory chain, using ubiquinone as an electron acceptor. Essential for the catalytic activity and assembly of complex I.</text>
</comment>
<feature type="transmembrane region" description="Helical" evidence="17">
    <location>
        <begin position="145"/>
        <end position="163"/>
    </location>
</feature>
<comment type="subcellular location">
    <subcellularLocation>
        <location evidence="1 17">Mitochondrion inner membrane</location>
        <topology evidence="1 17">Multi-pass membrane protein</topology>
    </subcellularLocation>
</comment>
<evidence type="ECO:0000256" key="14">
    <source>
        <dbReference type="ARBA" id="ARBA00023128"/>
    </source>
</evidence>
<evidence type="ECO:0000256" key="5">
    <source>
        <dbReference type="ARBA" id="ARBA00022448"/>
    </source>
</evidence>
<dbReference type="InterPro" id="IPR050175">
    <property type="entry name" value="Complex_I_Subunit_2"/>
</dbReference>
<keyword evidence="5" id="KW-0813">Transport</keyword>
<evidence type="ECO:0000256" key="3">
    <source>
        <dbReference type="ARBA" id="ARBA00012944"/>
    </source>
</evidence>
<evidence type="ECO:0000256" key="10">
    <source>
        <dbReference type="ARBA" id="ARBA00022982"/>
    </source>
</evidence>
<keyword evidence="10 17" id="KW-0249">Electron transport</keyword>
<keyword evidence="15 17" id="KW-0472">Membrane</keyword>
<comment type="catalytic activity">
    <reaction evidence="16 17">
        <text>a ubiquinone + NADH + 5 H(+)(in) = a ubiquinol + NAD(+) + 4 H(+)(out)</text>
        <dbReference type="Rhea" id="RHEA:29091"/>
        <dbReference type="Rhea" id="RHEA-COMP:9565"/>
        <dbReference type="Rhea" id="RHEA-COMP:9566"/>
        <dbReference type="ChEBI" id="CHEBI:15378"/>
        <dbReference type="ChEBI" id="CHEBI:16389"/>
        <dbReference type="ChEBI" id="CHEBI:17976"/>
        <dbReference type="ChEBI" id="CHEBI:57540"/>
        <dbReference type="ChEBI" id="CHEBI:57945"/>
        <dbReference type="EC" id="7.1.1.2"/>
    </reaction>
</comment>
<organism evidence="19">
    <name type="scientific">Platynereis bicanaliculata</name>
    <dbReference type="NCBI Taxonomy" id="868042"/>
    <lineage>
        <taxon>Eukaryota</taxon>
        <taxon>Metazoa</taxon>
        <taxon>Spiralia</taxon>
        <taxon>Lophotrochozoa</taxon>
        <taxon>Annelida</taxon>
        <taxon>Polychaeta</taxon>
        <taxon>Errantia</taxon>
        <taxon>Phyllodocida</taxon>
        <taxon>Nereididae</taxon>
        <taxon>Platynereis</taxon>
    </lineage>
</organism>
<reference evidence="19" key="1">
    <citation type="journal article" date="2020" name="Zool. Scr.">
        <title>The phylogeny of Nereididae (Annelida) based on mitochondrial genomes.</title>
        <authorList>
            <person name="Alves P.R."/>
            <person name="Halanych K.M."/>
            <person name="Santos C.S.G."/>
        </authorList>
    </citation>
    <scope>NUCLEOTIDE SEQUENCE</scope>
</reference>
<evidence type="ECO:0000256" key="13">
    <source>
        <dbReference type="ARBA" id="ARBA00023075"/>
    </source>
</evidence>
<dbReference type="GO" id="GO:0008137">
    <property type="term" value="F:NADH dehydrogenase (ubiquinone) activity"/>
    <property type="evidence" value="ECO:0007669"/>
    <property type="project" value="UniProtKB-EC"/>
</dbReference>
<comment type="similarity">
    <text evidence="2 17">Belongs to the complex I subunit 2 family.</text>
</comment>
<keyword evidence="13 17" id="KW-0830">Ubiquinone</keyword>
<dbReference type="InterPro" id="IPR001750">
    <property type="entry name" value="ND/Mrp_TM"/>
</dbReference>
<evidence type="ECO:0000256" key="2">
    <source>
        <dbReference type="ARBA" id="ARBA00007012"/>
    </source>
</evidence>
<evidence type="ECO:0000256" key="11">
    <source>
        <dbReference type="ARBA" id="ARBA00022989"/>
    </source>
</evidence>
<feature type="transmembrane region" description="Helical" evidence="17">
    <location>
        <begin position="267"/>
        <end position="288"/>
    </location>
</feature>
<keyword evidence="9 17" id="KW-1278">Translocase</keyword>
<protein>
    <recommendedName>
        <fullName evidence="4 17">NADH-ubiquinone oxidoreductase chain 2</fullName>
        <ecNumber evidence="3 17">7.1.1.2</ecNumber>
    </recommendedName>
</protein>
<evidence type="ECO:0000256" key="12">
    <source>
        <dbReference type="ARBA" id="ARBA00023027"/>
    </source>
</evidence>
<keyword evidence="8 17" id="KW-0999">Mitochondrion inner membrane</keyword>
<dbReference type="GO" id="GO:0006120">
    <property type="term" value="P:mitochondrial electron transport, NADH to ubiquinone"/>
    <property type="evidence" value="ECO:0007669"/>
    <property type="project" value="InterPro"/>
</dbReference>
<keyword evidence="14 17" id="KW-0496">Mitochondrion</keyword>
<keyword evidence="7 17" id="KW-0812">Transmembrane</keyword>
<evidence type="ECO:0000256" key="9">
    <source>
        <dbReference type="ARBA" id="ARBA00022967"/>
    </source>
</evidence>
<gene>
    <name evidence="19" type="primary">nad2</name>
</gene>
<evidence type="ECO:0000256" key="8">
    <source>
        <dbReference type="ARBA" id="ARBA00022792"/>
    </source>
</evidence>
<evidence type="ECO:0000256" key="16">
    <source>
        <dbReference type="ARBA" id="ARBA00049551"/>
    </source>
</evidence>
<keyword evidence="6 17" id="KW-0679">Respiratory chain</keyword>
<evidence type="ECO:0000256" key="1">
    <source>
        <dbReference type="ARBA" id="ARBA00004448"/>
    </source>
</evidence>
<feature type="transmembrane region" description="Helical" evidence="17">
    <location>
        <begin position="6"/>
        <end position="28"/>
    </location>
</feature>
<geneLocation type="mitochondrion" evidence="19"/>